<dbReference type="OrthoDB" id="9922675at2759"/>
<protein>
    <recommendedName>
        <fullName evidence="3">Neuroendocrine protein 7B2</fullName>
    </recommendedName>
</protein>
<comment type="similarity">
    <text evidence="2">Belongs to the 7B2 family.</text>
</comment>
<dbReference type="GO" id="GO:0030234">
    <property type="term" value="F:enzyme regulator activity"/>
    <property type="evidence" value="ECO:0007669"/>
    <property type="project" value="TreeGrafter"/>
</dbReference>
<keyword evidence="7" id="KW-1015">Disulfide bond</keyword>
<dbReference type="GO" id="GO:0030141">
    <property type="term" value="C:secretory granule"/>
    <property type="evidence" value="ECO:0007669"/>
    <property type="project" value="InterPro"/>
</dbReference>
<keyword evidence="8" id="KW-0143">Chaperone</keyword>
<evidence type="ECO:0000313" key="11">
    <source>
        <dbReference type="Proteomes" id="UP000838412"/>
    </source>
</evidence>
<dbReference type="Pfam" id="PF05281">
    <property type="entry name" value="Secretogranin_V"/>
    <property type="match status" value="1"/>
</dbReference>
<dbReference type="InterPro" id="IPR007945">
    <property type="entry name" value="Secretogranin_V"/>
</dbReference>
<accession>A0A8J9ZSI4</accession>
<keyword evidence="6 9" id="KW-0732">Signal</keyword>
<feature type="chain" id="PRO_5035468279" description="Neuroendocrine protein 7B2" evidence="9">
    <location>
        <begin position="20"/>
        <end position="242"/>
    </location>
</feature>
<dbReference type="AlphaFoldDB" id="A0A8J9ZSI4"/>
<keyword evidence="5" id="KW-0964">Secreted</keyword>
<dbReference type="EMBL" id="OV696689">
    <property type="protein sequence ID" value="CAH1261399.1"/>
    <property type="molecule type" value="Genomic_DNA"/>
</dbReference>
<feature type="signal peptide" evidence="9">
    <location>
        <begin position="1"/>
        <end position="19"/>
    </location>
</feature>
<evidence type="ECO:0000256" key="3">
    <source>
        <dbReference type="ARBA" id="ARBA00019589"/>
    </source>
</evidence>
<dbReference type="GO" id="GO:0005576">
    <property type="term" value="C:extracellular region"/>
    <property type="evidence" value="ECO:0007669"/>
    <property type="project" value="UniProtKB-SubCell"/>
</dbReference>
<evidence type="ECO:0000256" key="5">
    <source>
        <dbReference type="ARBA" id="ARBA00022525"/>
    </source>
</evidence>
<name>A0A8J9ZSI4_BRALA</name>
<dbReference type="PANTHER" id="PTHR12738:SF0">
    <property type="entry name" value="NEUROENDOCRINE PROTEIN 7B2"/>
    <property type="match status" value="1"/>
</dbReference>
<evidence type="ECO:0000256" key="9">
    <source>
        <dbReference type="SAM" id="SignalP"/>
    </source>
</evidence>
<dbReference type="Proteomes" id="UP000838412">
    <property type="component" value="Chromosome 4"/>
</dbReference>
<reference evidence="10" key="1">
    <citation type="submission" date="2022-01" db="EMBL/GenBank/DDBJ databases">
        <authorList>
            <person name="Braso-Vives M."/>
        </authorList>
    </citation>
    <scope>NUCLEOTIDE SEQUENCE</scope>
</reference>
<dbReference type="GO" id="GO:0007218">
    <property type="term" value="P:neuropeptide signaling pathway"/>
    <property type="evidence" value="ECO:0007669"/>
    <property type="project" value="InterPro"/>
</dbReference>
<keyword evidence="11" id="KW-1185">Reference proteome</keyword>
<evidence type="ECO:0000256" key="7">
    <source>
        <dbReference type="ARBA" id="ARBA00023157"/>
    </source>
</evidence>
<evidence type="ECO:0000256" key="8">
    <source>
        <dbReference type="ARBA" id="ARBA00023186"/>
    </source>
</evidence>
<sequence>MAAVRLLLFLLPLVLSARAFDDRTENEVLSELRDLLDRMEDYKTVRGLQQPRVEYPAEEELEIQGPQSITGGASEGVQHLGPAGNIPNLLAAMVESDNNRKPDAYPNPPNPCPKGYTAEDGCIEDMPDTADFSRLYQAQEEAVRGGQARAAPYSSPGVAGGTPYGNDLDELEYYLVAEILKHQHPSAKVTLKVKKVQVVKTWRRNRGEIKTARLSSPRHSGNTFCMSAGDNVTIYVTMFGED</sequence>
<evidence type="ECO:0000256" key="1">
    <source>
        <dbReference type="ARBA" id="ARBA00004613"/>
    </source>
</evidence>
<dbReference type="GO" id="GO:0046883">
    <property type="term" value="P:regulation of hormone secretion"/>
    <property type="evidence" value="ECO:0007669"/>
    <property type="project" value="TreeGrafter"/>
</dbReference>
<organism evidence="10 11">
    <name type="scientific">Branchiostoma lanceolatum</name>
    <name type="common">Common lancelet</name>
    <name type="synonym">Amphioxus lanceolatum</name>
    <dbReference type="NCBI Taxonomy" id="7740"/>
    <lineage>
        <taxon>Eukaryota</taxon>
        <taxon>Metazoa</taxon>
        <taxon>Chordata</taxon>
        <taxon>Cephalochordata</taxon>
        <taxon>Leptocardii</taxon>
        <taxon>Amphioxiformes</taxon>
        <taxon>Branchiostomatidae</taxon>
        <taxon>Branchiostoma</taxon>
    </lineage>
</organism>
<comment type="subcellular location">
    <subcellularLocation>
        <location evidence="1">Secreted</location>
    </subcellularLocation>
</comment>
<evidence type="ECO:0000256" key="4">
    <source>
        <dbReference type="ARBA" id="ARBA00022448"/>
    </source>
</evidence>
<dbReference type="PANTHER" id="PTHR12738">
    <property type="entry name" value="NEUROENDOCRINE PROTEIN 7B2"/>
    <property type="match status" value="1"/>
</dbReference>
<keyword evidence="4" id="KW-0813">Transport</keyword>
<evidence type="ECO:0000256" key="6">
    <source>
        <dbReference type="ARBA" id="ARBA00022729"/>
    </source>
</evidence>
<proteinExistence type="inferred from homology"/>
<evidence type="ECO:0000256" key="2">
    <source>
        <dbReference type="ARBA" id="ARBA00006348"/>
    </source>
</evidence>
<evidence type="ECO:0000313" key="10">
    <source>
        <dbReference type="EMBL" id="CAH1261399.1"/>
    </source>
</evidence>
<gene>
    <name evidence="10" type="primary">SCG5</name>
    <name evidence="10" type="ORF">BLAG_LOCUS16827</name>
</gene>